<dbReference type="Proteomes" id="UP001165060">
    <property type="component" value="Unassembled WGS sequence"/>
</dbReference>
<dbReference type="EMBL" id="BRYB01002899">
    <property type="protein sequence ID" value="GMI27302.1"/>
    <property type="molecule type" value="Genomic_DNA"/>
</dbReference>
<comment type="subcellular location">
    <subcellularLocation>
        <location evidence="1">Endoplasmic reticulum membrane</location>
        <topology evidence="1">Multi-pass membrane protein</topology>
    </subcellularLocation>
</comment>
<dbReference type="InterPro" id="IPR003675">
    <property type="entry name" value="Rce1/LyrA-like_dom"/>
</dbReference>
<evidence type="ECO:0000256" key="10">
    <source>
        <dbReference type="ARBA" id="ARBA00049729"/>
    </source>
</evidence>
<sequence>MLPSCPPAPSPLFLPLAFFYSVLYVASLYIFVPASTRALPRSDPRQIRARLAAALSTTALSLLSFLLLFCPSLAYLGLPPAAFTSLLPPKPLLHVVSLYLGPLTLLLLSPLHLLSHPPFHGHSFPSYRAALAHVLTVYKGLPPTLNLSLWPPAKLRDLVLGPLTEELCYRSLLLPLLLASGFSPRAAVGISPLFFGFAHVHHGYRSYRGGLPLQQALLQAAFQFAYTSLFGLYCSYALLASGSVLGPFLAHSFCNFAGLPDLSYLSPLSREHKYRHVISAAYVLGIAMFAYGFRLMGGWEPAPAYRELIAAAEAGALS</sequence>
<dbReference type="PANTHER" id="PTHR13046">
    <property type="entry name" value="PROTEASE U48 CAAX PRENYL PROTEASE RCE1"/>
    <property type="match status" value="1"/>
</dbReference>
<evidence type="ECO:0000313" key="14">
    <source>
        <dbReference type="Proteomes" id="UP001165060"/>
    </source>
</evidence>
<evidence type="ECO:0000256" key="1">
    <source>
        <dbReference type="ARBA" id="ARBA00004477"/>
    </source>
</evidence>
<feature type="transmembrane region" description="Helical" evidence="11">
    <location>
        <begin position="12"/>
        <end position="32"/>
    </location>
</feature>
<evidence type="ECO:0000313" key="13">
    <source>
        <dbReference type="EMBL" id="GMI27302.1"/>
    </source>
</evidence>
<evidence type="ECO:0000256" key="2">
    <source>
        <dbReference type="ARBA" id="ARBA00006897"/>
    </source>
</evidence>
<evidence type="ECO:0000256" key="8">
    <source>
        <dbReference type="ARBA" id="ARBA00023136"/>
    </source>
</evidence>
<comment type="catalytic activity">
    <reaction evidence="9">
        <text>Hydrolyzes the peptide bond -P2-(S-farnesyl or geranylgeranyl)C-P1'-P2'-P3'-COOH where P1' and P2' are amino acids with aliphatic sidechains and P3' is any C-terminal residue.</text>
        <dbReference type="EC" id="3.4.26.1"/>
    </reaction>
</comment>
<dbReference type="PANTHER" id="PTHR13046:SF0">
    <property type="entry name" value="CAAX PRENYL PROTEASE 2"/>
    <property type="match status" value="1"/>
</dbReference>
<proteinExistence type="inferred from homology"/>
<name>A0ABQ6MK20_9STRA</name>
<evidence type="ECO:0000256" key="3">
    <source>
        <dbReference type="ARBA" id="ARBA00022670"/>
    </source>
</evidence>
<evidence type="ECO:0000259" key="12">
    <source>
        <dbReference type="Pfam" id="PF02517"/>
    </source>
</evidence>
<reference evidence="13 14" key="1">
    <citation type="journal article" date="2023" name="Commun. Biol.">
        <title>Genome analysis of Parmales, the sister group of diatoms, reveals the evolutionary specialization of diatoms from phago-mixotrophs to photoautotrophs.</title>
        <authorList>
            <person name="Ban H."/>
            <person name="Sato S."/>
            <person name="Yoshikawa S."/>
            <person name="Yamada K."/>
            <person name="Nakamura Y."/>
            <person name="Ichinomiya M."/>
            <person name="Sato N."/>
            <person name="Blanc-Mathieu R."/>
            <person name="Endo H."/>
            <person name="Kuwata A."/>
            <person name="Ogata H."/>
        </authorList>
    </citation>
    <scope>NUCLEOTIDE SEQUENCE [LARGE SCALE GENOMIC DNA]</scope>
</reference>
<feature type="domain" description="CAAX prenyl protease 2/Lysostaphin resistance protein A-like" evidence="12">
    <location>
        <begin position="155"/>
        <end position="256"/>
    </location>
</feature>
<evidence type="ECO:0000256" key="6">
    <source>
        <dbReference type="ARBA" id="ARBA00022824"/>
    </source>
</evidence>
<keyword evidence="6" id="KW-0256">Endoplasmic reticulum</keyword>
<keyword evidence="8 11" id="KW-0472">Membrane</keyword>
<feature type="transmembrane region" description="Helical" evidence="11">
    <location>
        <begin position="96"/>
        <end position="114"/>
    </location>
</feature>
<dbReference type="EC" id="3.4.26.1" evidence="10"/>
<dbReference type="InterPro" id="IPR039731">
    <property type="entry name" value="Rce1"/>
</dbReference>
<keyword evidence="7 11" id="KW-1133">Transmembrane helix</keyword>
<protein>
    <recommendedName>
        <fullName evidence="10">intramembrane prenyl-peptidase Rce1</fullName>
        <ecNumber evidence="10">3.4.26.1</ecNumber>
    </recommendedName>
</protein>
<keyword evidence="3" id="KW-0645">Protease</keyword>
<feature type="transmembrane region" description="Helical" evidence="11">
    <location>
        <begin position="53"/>
        <end position="76"/>
    </location>
</feature>
<accession>A0ABQ6MK20</accession>
<keyword evidence="4 11" id="KW-0812">Transmembrane</keyword>
<evidence type="ECO:0000256" key="11">
    <source>
        <dbReference type="SAM" id="Phobius"/>
    </source>
</evidence>
<dbReference type="Pfam" id="PF02517">
    <property type="entry name" value="Rce1-like"/>
    <property type="match status" value="1"/>
</dbReference>
<keyword evidence="5" id="KW-0378">Hydrolase</keyword>
<evidence type="ECO:0000256" key="5">
    <source>
        <dbReference type="ARBA" id="ARBA00022801"/>
    </source>
</evidence>
<organism evidence="13 14">
    <name type="scientific">Tetraparma gracilis</name>
    <dbReference type="NCBI Taxonomy" id="2962635"/>
    <lineage>
        <taxon>Eukaryota</taxon>
        <taxon>Sar</taxon>
        <taxon>Stramenopiles</taxon>
        <taxon>Ochrophyta</taxon>
        <taxon>Bolidophyceae</taxon>
        <taxon>Parmales</taxon>
        <taxon>Triparmaceae</taxon>
        <taxon>Tetraparma</taxon>
    </lineage>
</organism>
<feature type="transmembrane region" description="Helical" evidence="11">
    <location>
        <begin position="277"/>
        <end position="296"/>
    </location>
</feature>
<evidence type="ECO:0000256" key="9">
    <source>
        <dbReference type="ARBA" id="ARBA00047280"/>
    </source>
</evidence>
<keyword evidence="14" id="KW-1185">Reference proteome</keyword>
<comment type="caution">
    <text evidence="13">The sequence shown here is derived from an EMBL/GenBank/DDBJ whole genome shotgun (WGS) entry which is preliminary data.</text>
</comment>
<evidence type="ECO:0000256" key="7">
    <source>
        <dbReference type="ARBA" id="ARBA00022989"/>
    </source>
</evidence>
<evidence type="ECO:0000256" key="4">
    <source>
        <dbReference type="ARBA" id="ARBA00022692"/>
    </source>
</evidence>
<comment type="similarity">
    <text evidence="2">Belongs to the peptidase U48 family.</text>
</comment>
<gene>
    <name evidence="13" type="ORF">TeGR_g4675</name>
</gene>